<accession>A0ABV2WRJ0</accession>
<evidence type="ECO:0000256" key="4">
    <source>
        <dbReference type="ARBA" id="ARBA00022989"/>
    </source>
</evidence>
<dbReference type="PANTHER" id="PTHR42770:SF16">
    <property type="entry name" value="AMINO ACID PERMEASE"/>
    <property type="match status" value="1"/>
</dbReference>
<keyword evidence="5 6" id="KW-0472">Membrane</keyword>
<comment type="caution">
    <text evidence="7">The sequence shown here is derived from an EMBL/GenBank/DDBJ whole genome shotgun (WGS) entry which is preliminary data.</text>
</comment>
<evidence type="ECO:0000256" key="5">
    <source>
        <dbReference type="ARBA" id="ARBA00023136"/>
    </source>
</evidence>
<reference evidence="7 8" key="1">
    <citation type="submission" date="2024-06" db="EMBL/GenBank/DDBJ databases">
        <title>The Natural Products Discovery Center: Release of the First 8490 Sequenced Strains for Exploring Actinobacteria Biosynthetic Diversity.</title>
        <authorList>
            <person name="Kalkreuter E."/>
            <person name="Kautsar S.A."/>
            <person name="Yang D."/>
            <person name="Bader C.D."/>
            <person name="Teijaro C.N."/>
            <person name="Fluegel L."/>
            <person name="Davis C.M."/>
            <person name="Simpson J.R."/>
            <person name="Lauterbach L."/>
            <person name="Steele A.D."/>
            <person name="Gui C."/>
            <person name="Meng S."/>
            <person name="Li G."/>
            <person name="Viehrig K."/>
            <person name="Ye F."/>
            <person name="Su P."/>
            <person name="Kiefer A.F."/>
            <person name="Nichols A."/>
            <person name="Cepeda A.J."/>
            <person name="Yan W."/>
            <person name="Fan B."/>
            <person name="Jiang Y."/>
            <person name="Adhikari A."/>
            <person name="Zheng C.-J."/>
            <person name="Schuster L."/>
            <person name="Cowan T.M."/>
            <person name="Smanski M.J."/>
            <person name="Chevrette M.G."/>
            <person name="De Carvalho L.P.S."/>
            <person name="Shen B."/>
        </authorList>
    </citation>
    <scope>NUCLEOTIDE SEQUENCE [LARGE SCALE GENOMIC DNA]</scope>
    <source>
        <strain evidence="7 8">NPDC019708</strain>
    </source>
</reference>
<feature type="transmembrane region" description="Helical" evidence="6">
    <location>
        <begin position="348"/>
        <end position="371"/>
    </location>
</feature>
<evidence type="ECO:0000313" key="8">
    <source>
        <dbReference type="Proteomes" id="UP001550628"/>
    </source>
</evidence>
<feature type="transmembrane region" description="Helical" evidence="6">
    <location>
        <begin position="211"/>
        <end position="232"/>
    </location>
</feature>
<evidence type="ECO:0000256" key="6">
    <source>
        <dbReference type="SAM" id="Phobius"/>
    </source>
</evidence>
<keyword evidence="8" id="KW-1185">Reference proteome</keyword>
<evidence type="ECO:0000256" key="3">
    <source>
        <dbReference type="ARBA" id="ARBA00022692"/>
    </source>
</evidence>
<evidence type="ECO:0000313" key="7">
    <source>
        <dbReference type="EMBL" id="MEU1953516.1"/>
    </source>
</evidence>
<organism evidence="7 8">
    <name type="scientific">Nocardia rhamnosiphila</name>
    <dbReference type="NCBI Taxonomy" id="426716"/>
    <lineage>
        <taxon>Bacteria</taxon>
        <taxon>Bacillati</taxon>
        <taxon>Actinomycetota</taxon>
        <taxon>Actinomycetes</taxon>
        <taxon>Mycobacteriales</taxon>
        <taxon>Nocardiaceae</taxon>
        <taxon>Nocardia</taxon>
    </lineage>
</organism>
<feature type="transmembrane region" description="Helical" evidence="6">
    <location>
        <begin position="101"/>
        <end position="121"/>
    </location>
</feature>
<evidence type="ECO:0000256" key="2">
    <source>
        <dbReference type="ARBA" id="ARBA00022475"/>
    </source>
</evidence>
<keyword evidence="3 6" id="KW-0812">Transmembrane</keyword>
<feature type="transmembrane region" description="Helical" evidence="6">
    <location>
        <begin position="383"/>
        <end position="403"/>
    </location>
</feature>
<keyword evidence="4 6" id="KW-1133">Transmembrane helix</keyword>
<comment type="subcellular location">
    <subcellularLocation>
        <location evidence="1">Cell membrane</location>
        <topology evidence="1">Multi-pass membrane protein</topology>
    </subcellularLocation>
</comment>
<proteinExistence type="predicted"/>
<feature type="transmembrane region" description="Helical" evidence="6">
    <location>
        <begin position="29"/>
        <end position="53"/>
    </location>
</feature>
<dbReference type="InterPro" id="IPR050367">
    <property type="entry name" value="APC_superfamily"/>
</dbReference>
<feature type="transmembrane region" description="Helical" evidence="6">
    <location>
        <begin position="446"/>
        <end position="469"/>
    </location>
</feature>
<dbReference type="Pfam" id="PF13520">
    <property type="entry name" value="AA_permease_2"/>
    <property type="match status" value="1"/>
</dbReference>
<gene>
    <name evidence="7" type="ORF">ABZ510_16820</name>
</gene>
<dbReference type="Proteomes" id="UP001550628">
    <property type="component" value="Unassembled WGS sequence"/>
</dbReference>
<feature type="transmembrane region" description="Helical" evidence="6">
    <location>
        <begin position="171"/>
        <end position="191"/>
    </location>
</feature>
<feature type="transmembrane region" description="Helical" evidence="6">
    <location>
        <begin position="290"/>
        <end position="314"/>
    </location>
</feature>
<name>A0ABV2WRJ0_9NOCA</name>
<feature type="transmembrane region" description="Helical" evidence="6">
    <location>
        <begin position="59"/>
        <end position="80"/>
    </location>
</feature>
<evidence type="ECO:0000256" key="1">
    <source>
        <dbReference type="ARBA" id="ARBA00004651"/>
    </source>
</evidence>
<feature type="transmembrane region" description="Helical" evidence="6">
    <location>
        <begin position="141"/>
        <end position="159"/>
    </location>
</feature>
<keyword evidence="2" id="KW-1003">Cell membrane</keyword>
<dbReference type="InterPro" id="IPR002293">
    <property type="entry name" value="AA/rel_permease1"/>
</dbReference>
<dbReference type="PANTHER" id="PTHR42770">
    <property type="entry name" value="AMINO ACID TRANSPORTER-RELATED"/>
    <property type="match status" value="1"/>
</dbReference>
<dbReference type="Gene3D" id="1.20.1740.10">
    <property type="entry name" value="Amino acid/polyamine transporter I"/>
    <property type="match status" value="1"/>
</dbReference>
<protein>
    <submittedName>
        <fullName evidence="7">APC family permease</fullName>
    </submittedName>
</protein>
<sequence length="485" mass="51052">MTADNVTRPAAEKEKRGHHLSGNMGVGELVMSVLAFSAPLSTVAGFIPVLLTYSGHTAPTIYIGVTILLVVFSIGFTIMGRRVPNPGGFYSFVTAGLGRPIGLGGAFLAIYGYSAIGFFAPPLFAITIQSYVRDRLGGPEIPWYWFALGLVAVTTALAYRRIDLSARVLTVVMVLEVLVVVVFDITAFVHGGPVDGGGAGFALPWITDNGIGLAVLFAVGNFLGFEATVIFREEVRNPKRTVPLATYIAVGGIGVFYAIGAWAFVAFLGADRAQQAAVDDTAGLFNATMLQLTGSVVVDVVTVLLMTSILASILSIHNVSARYLYSLGTDGVLPSALGRVHPRHGSPFVSASLVGAVWAAAIILFTALGIGPEKLYPIASGTGTFAVLILMFGASIAVLVYLFRTRTPADSMWRTTVTPAIAVAGLGGVAYLATTNFSELIGDSGAITTLFLVFTFALPVAGVLLALVLRAKRPEVYQRIGRQQL</sequence>
<feature type="transmembrane region" description="Helical" evidence="6">
    <location>
        <begin position="244"/>
        <end position="270"/>
    </location>
</feature>
<dbReference type="PIRSF" id="PIRSF006060">
    <property type="entry name" value="AA_transporter"/>
    <property type="match status" value="1"/>
</dbReference>
<dbReference type="EMBL" id="JBEYBF010000010">
    <property type="protein sequence ID" value="MEU1953516.1"/>
    <property type="molecule type" value="Genomic_DNA"/>
</dbReference>
<dbReference type="RefSeq" id="WP_356958036.1">
    <property type="nucleotide sequence ID" value="NZ_JBEYBD010000011.1"/>
</dbReference>
<feature type="transmembrane region" description="Helical" evidence="6">
    <location>
        <begin position="415"/>
        <end position="434"/>
    </location>
</feature>